<evidence type="ECO:0000313" key="4">
    <source>
        <dbReference type="Proteomes" id="UP000229115"/>
    </source>
</evidence>
<reference evidence="3 4" key="1">
    <citation type="submission" date="2015-10" db="EMBL/GenBank/DDBJ databases">
        <title>Large-scale maps of variable infection efficiencies in aquatic Bacteriodetes phage-host model systems.</title>
        <authorList>
            <person name="Holmfeldt K."/>
            <person name="Solonenko N."/>
            <person name="Howard-Varona C."/>
            <person name="Moreno M."/>
            <person name="Malmstrom R.R."/>
            <person name="Blow M.J."/>
            <person name="Sullivan M.B."/>
        </authorList>
    </citation>
    <scope>NUCLEOTIDE SEQUENCE [LARGE SCALE GENOMIC DNA]</scope>
</reference>
<dbReference type="InterPro" id="IPR011050">
    <property type="entry name" value="Pectin_lyase_fold/virulence"/>
</dbReference>
<dbReference type="GO" id="GO:0051701">
    <property type="term" value="P:biological process involved in interaction with host"/>
    <property type="evidence" value="ECO:0007669"/>
    <property type="project" value="UniProtKB-ARBA"/>
</dbReference>
<dbReference type="InterPro" id="IPR012334">
    <property type="entry name" value="Pectin_lyas_fold"/>
</dbReference>
<name>A0A0S2MVX0_9CAUD</name>
<dbReference type="Gene3D" id="2.160.20.10">
    <property type="entry name" value="Single-stranded right-handed beta-helix, Pectin lyase-like"/>
    <property type="match status" value="1"/>
</dbReference>
<dbReference type="Proteomes" id="UP000229115">
    <property type="component" value="Segment"/>
</dbReference>
<comment type="subcellular location">
    <subcellularLocation>
        <location evidence="1">Virion</location>
    </subcellularLocation>
</comment>
<accession>A0A0S2MVX0</accession>
<dbReference type="GO" id="GO:0019058">
    <property type="term" value="P:viral life cycle"/>
    <property type="evidence" value="ECO:0007669"/>
    <property type="project" value="UniProtKB-ARBA"/>
</dbReference>
<organism evidence="3 4">
    <name type="scientific">Cellulophaga phage phi4:1_13</name>
    <dbReference type="NCBI Taxonomy" id="1747284"/>
    <lineage>
        <taxon>Viruses</taxon>
        <taxon>Duplodnaviria</taxon>
        <taxon>Heunggongvirae</taxon>
        <taxon>Uroviricota</taxon>
        <taxon>Caudoviricetes</taxon>
        <taxon>Lightbulbvirus</taxon>
        <taxon>Lightbulbvirus Cba41</taxon>
    </lineage>
</organism>
<evidence type="ECO:0000313" key="3">
    <source>
        <dbReference type="EMBL" id="ALO80061.1"/>
    </source>
</evidence>
<dbReference type="GO" id="GO:0044423">
    <property type="term" value="C:virion component"/>
    <property type="evidence" value="ECO:0007669"/>
    <property type="project" value="UniProtKB-KW"/>
</dbReference>
<sequence>MPKTKIKKRHLELPLLPEDSGVDSSFILDAIDGEIGTSWKERDSALEVKNKLESIVTESDKLDASAIKNLPSSDVVSVNGETGVVVLNADDIDDSSTGNKFVDSTEKSKLANIPSDQTALNDDIELRVSINDAKISYPGDQDISGIGVNSSRIDSLDQDKITQDAAIAANTAKISYPGDQDISGIGVNASAITALDNNKLEAGDFKTINNESIVGSGNISISGGSGGDEYNNIYRDSTDSGLVGNVDGTNTSFTVSNGSYNPATLNVFVEGQLFTAGHGITETSPGTGVFTFENAPRVGTNLYVTYQVGNLTTDILDGSIIESKLSSDVITKFGNVPNGYISPRTYGAIMDGVTDDRTAFMSTLSAANTLGKRIYIDSDMFLDVEELATKSIFIPDNIWIEGRDKDVNIIYNNKYSPAFVIALSDNITFKNFTFLYDQTIDATVTSNESVQNAANITQYKNYLTNEKGITFTSSNPIWRGPTLYMSTLLIAGGKYITIDNVKFKARGENAPNFIPWAIKFKEEHSKNITVTNDVEAETTIPQHITFKDVVLDGTIMGVQGIVRNFNCDGLKSYRYSDMQSLDGSNVGGVGYWMAPPHLFYINSDNALVYNPGEVKLTNTIDYGEYVGTPNVRPTISGYCNSLKMVTANDNNLVDGYITYRRDGFADFGDLTNVTIKNVYAECKSDIFDSTFKFTPLRFVGDIDGCVFENIEIRDISDVAHVYPVYFATGNNTIYNNMHLFVNGLDVGGVGFFGISGSNNKILNSSLNIKNHTSTSEFIGVIYHNSTARSTGSNNYYNVLVNGWRKFGSNVGALKSRTLFAAIENPNNNYAKLTDTNNNWVSEQINEMERNTWTRSEIVDITANTEQALTLDIPSGYAVKKIETLIIEAFDAGTTVSIGTLSGSANNLIPSMSTSVGNRTTVDINEEYNSTAYRQIFVRTSTGTFNSLGEFKITLTLTRTVTN</sequence>
<dbReference type="EMBL" id="KT962245">
    <property type="protein sequence ID" value="ALO80061.1"/>
    <property type="molecule type" value="Genomic_RNA"/>
</dbReference>
<evidence type="ECO:0000256" key="2">
    <source>
        <dbReference type="ARBA" id="ARBA00022844"/>
    </source>
</evidence>
<dbReference type="SUPFAM" id="SSF51126">
    <property type="entry name" value="Pectin lyase-like"/>
    <property type="match status" value="1"/>
</dbReference>
<evidence type="ECO:0000256" key="1">
    <source>
        <dbReference type="ARBA" id="ARBA00004328"/>
    </source>
</evidence>
<protein>
    <submittedName>
        <fullName evidence="3">Structural protein</fullName>
    </submittedName>
</protein>
<gene>
    <name evidence="3" type="ORF">Phi4113_052</name>
</gene>
<keyword evidence="2" id="KW-0946">Virion</keyword>
<proteinExistence type="predicted"/>